<protein>
    <recommendedName>
        <fullName evidence="3">Cell surface protein</fullName>
    </recommendedName>
</protein>
<dbReference type="EMBL" id="RMBX01000011">
    <property type="protein sequence ID" value="RPD39466.1"/>
    <property type="molecule type" value="Genomic_DNA"/>
</dbReference>
<name>A0A3N4MC76_9BACT</name>
<comment type="caution">
    <text evidence="1">The sequence shown here is derived from an EMBL/GenBank/DDBJ whole genome shotgun (WGS) entry which is preliminary data.</text>
</comment>
<reference evidence="2" key="1">
    <citation type="submission" date="2018-11" db="EMBL/GenBank/DDBJ databases">
        <title>Chitinophaga lutea sp.nov., isolate from arsenic contaminated soil.</title>
        <authorList>
            <person name="Zong Y."/>
        </authorList>
    </citation>
    <scope>NUCLEOTIDE SEQUENCE [LARGE SCALE GENOMIC DNA]</scope>
    <source>
        <strain evidence="2">YLT18</strain>
    </source>
</reference>
<dbReference type="Proteomes" id="UP000279089">
    <property type="component" value="Unassembled WGS sequence"/>
</dbReference>
<proteinExistence type="predicted"/>
<dbReference type="RefSeq" id="WP_120518110.1">
    <property type="nucleotide sequence ID" value="NZ_QXZY01000011.1"/>
</dbReference>
<sequence length="508" mass="56498">MNNRYKFLVYLTCVSLIIGGCKKEAEQPESAPVISGLESEYYVLVKESILLEPAIENKVDSIVWVVNGQRVANAMQYTFQAPADPGTYSLIVMAYNKGNIFQKVVQITTGRYRNWLATTNTILKLEASQKFAGRNDLKWEILSAPSELYRLSDTSSGSATALFAAVSRGGYQLKVSSGDLIDTLLITVRQSDQLFSPYITKVFDYLPAPGQFVNELPKYSAGDTHEKMVEKAGKELVGEEANSITLGGWGGYVVVGFDHTIVNVPGRRDFRIHGNAFGANSNPRPNAPFGGSCEPGIVMVAYDKNKNGKPDEDEWYEIKGSGSFSAEAEPWYSAAVSKNNDVRTFRTYEMTYHRPTTETPVGTPEGHISIGNYIQWTDNQGQQGYKIKNTYHTQSYYPQWVKDEKITYKGIRLARNGIEESGQGSYFVLYAFRYGYVDNYPNAHNNSGIDIDWAIDKNGNKVILPGIDFVKIYNGIDQENGWLGEASPEIGRGEDLHLLGTNIATINQ</sequence>
<organism evidence="1 2">
    <name type="scientific">Chitinophaga barathri</name>
    <dbReference type="NCBI Taxonomy" id="1647451"/>
    <lineage>
        <taxon>Bacteria</taxon>
        <taxon>Pseudomonadati</taxon>
        <taxon>Bacteroidota</taxon>
        <taxon>Chitinophagia</taxon>
        <taxon>Chitinophagales</taxon>
        <taxon>Chitinophagaceae</taxon>
        <taxon>Chitinophaga</taxon>
    </lineage>
</organism>
<dbReference type="PROSITE" id="PS51257">
    <property type="entry name" value="PROKAR_LIPOPROTEIN"/>
    <property type="match status" value="1"/>
</dbReference>
<evidence type="ECO:0000313" key="2">
    <source>
        <dbReference type="Proteomes" id="UP000279089"/>
    </source>
</evidence>
<evidence type="ECO:0008006" key="3">
    <source>
        <dbReference type="Google" id="ProtNLM"/>
    </source>
</evidence>
<gene>
    <name evidence="1" type="ORF">EG028_20315</name>
</gene>
<dbReference type="OrthoDB" id="975810at2"/>
<keyword evidence="2" id="KW-1185">Reference proteome</keyword>
<dbReference type="AlphaFoldDB" id="A0A3N4MC76"/>
<evidence type="ECO:0000313" key="1">
    <source>
        <dbReference type="EMBL" id="RPD39466.1"/>
    </source>
</evidence>
<accession>A0A3N4MC76</accession>